<dbReference type="InterPro" id="IPR036661">
    <property type="entry name" value="Luciferase-like_sf"/>
</dbReference>
<keyword evidence="4" id="KW-1185">Reference proteome</keyword>
<dbReference type="AlphaFoldDB" id="A0AA41PWB7"/>
<dbReference type="RefSeq" id="WP_235050573.1">
    <property type="nucleotide sequence ID" value="NZ_JAKFHA010000002.1"/>
</dbReference>
<comment type="caution">
    <text evidence="3">The sequence shown here is derived from an EMBL/GenBank/DDBJ whole genome shotgun (WGS) entry which is preliminary data.</text>
</comment>
<dbReference type="InterPro" id="IPR050564">
    <property type="entry name" value="F420-G6PD/mer"/>
</dbReference>
<dbReference type="EMBL" id="JAKFHA010000002">
    <property type="protein sequence ID" value="MCF2526490.1"/>
    <property type="molecule type" value="Genomic_DNA"/>
</dbReference>
<sequence>MTRLRITYGPWGETLDELCTAGAAAEAAGAEVLWVPELHRSATVTAAALAARTSSARIGTGIAQSGRTWNEFDVVVSARCSIDDDRAAVRRRAAGLVGFCASVRTYADLFAAHGLSAAQEEVIRQFRAGAGADDLAAAVPAPMVDALTLSGPAAEVRERVLAYEGIAGTVKLTPPTHGLPAPEIRAAQQRILALIAELTGERS</sequence>
<evidence type="ECO:0000256" key="1">
    <source>
        <dbReference type="ARBA" id="ARBA00023002"/>
    </source>
</evidence>
<dbReference type="GO" id="GO:0016705">
    <property type="term" value="F:oxidoreductase activity, acting on paired donors, with incorporation or reduction of molecular oxygen"/>
    <property type="evidence" value="ECO:0007669"/>
    <property type="project" value="InterPro"/>
</dbReference>
<name>A0AA41PWB7_9ACTN</name>
<feature type="domain" description="Luciferase-like" evidence="2">
    <location>
        <begin position="62"/>
        <end position="166"/>
    </location>
</feature>
<dbReference type="Gene3D" id="3.20.20.30">
    <property type="entry name" value="Luciferase-like domain"/>
    <property type="match status" value="2"/>
</dbReference>
<evidence type="ECO:0000313" key="3">
    <source>
        <dbReference type="EMBL" id="MCF2526490.1"/>
    </source>
</evidence>
<dbReference type="Pfam" id="PF00296">
    <property type="entry name" value="Bac_luciferase"/>
    <property type="match status" value="1"/>
</dbReference>
<gene>
    <name evidence="3" type="ORF">LZ495_04545</name>
</gene>
<proteinExistence type="predicted"/>
<reference evidence="3" key="1">
    <citation type="submission" date="2022-01" db="EMBL/GenBank/DDBJ databases">
        <title>Genome-Based Taxonomic Classification of the Phylum Actinobacteria.</title>
        <authorList>
            <person name="Gao Y."/>
        </authorList>
    </citation>
    <scope>NUCLEOTIDE SEQUENCE</scope>
    <source>
        <strain evidence="3">KLBMP 8922</strain>
    </source>
</reference>
<dbReference type="PANTHER" id="PTHR43244:SF1">
    <property type="entry name" value="5,10-METHYLENETETRAHYDROMETHANOPTERIN REDUCTASE"/>
    <property type="match status" value="1"/>
</dbReference>
<evidence type="ECO:0000313" key="4">
    <source>
        <dbReference type="Proteomes" id="UP001165378"/>
    </source>
</evidence>
<keyword evidence="1" id="KW-0560">Oxidoreductase</keyword>
<accession>A0AA41PWB7</accession>
<dbReference type="SUPFAM" id="SSF51679">
    <property type="entry name" value="Bacterial luciferase-like"/>
    <property type="match status" value="2"/>
</dbReference>
<dbReference type="Proteomes" id="UP001165378">
    <property type="component" value="Unassembled WGS sequence"/>
</dbReference>
<evidence type="ECO:0000259" key="2">
    <source>
        <dbReference type="Pfam" id="PF00296"/>
    </source>
</evidence>
<dbReference type="InterPro" id="IPR011251">
    <property type="entry name" value="Luciferase-like_dom"/>
</dbReference>
<protein>
    <submittedName>
        <fullName evidence="3">LLM class flavin-dependent oxidoreductase</fullName>
    </submittedName>
</protein>
<dbReference type="PANTHER" id="PTHR43244">
    <property type="match status" value="1"/>
</dbReference>
<organism evidence="3 4">
    <name type="scientific">Yinghuangia soli</name>
    <dbReference type="NCBI Taxonomy" id="2908204"/>
    <lineage>
        <taxon>Bacteria</taxon>
        <taxon>Bacillati</taxon>
        <taxon>Actinomycetota</taxon>
        <taxon>Actinomycetes</taxon>
        <taxon>Kitasatosporales</taxon>
        <taxon>Streptomycetaceae</taxon>
        <taxon>Yinghuangia</taxon>
    </lineage>
</organism>